<reference evidence="4 5" key="1">
    <citation type="submission" date="2015-09" db="EMBL/GenBank/DDBJ databases">
        <title>Draft genome of the parasitic nematode Teladorsagia circumcincta isolate WARC Sus (inbred).</title>
        <authorList>
            <person name="Mitreva M."/>
        </authorList>
    </citation>
    <scope>NUCLEOTIDE SEQUENCE [LARGE SCALE GENOMIC DNA]</scope>
    <source>
        <strain evidence="4 5">S</strain>
    </source>
</reference>
<dbReference type="PANTHER" id="PTHR21593:SF36">
    <property type="entry name" value="DUF148 DOMAIN-CONTAINING PROTEIN-RELATED"/>
    <property type="match status" value="1"/>
</dbReference>
<feature type="signal peptide" evidence="2">
    <location>
        <begin position="1"/>
        <end position="16"/>
    </location>
</feature>
<dbReference type="Proteomes" id="UP000230423">
    <property type="component" value="Unassembled WGS sequence"/>
</dbReference>
<dbReference type="PANTHER" id="PTHR21593">
    <property type="entry name" value="PRION-LIKE- Q/N-RICH -DOMAIN-BEARING PROTEIN PROTEIN"/>
    <property type="match status" value="1"/>
</dbReference>
<keyword evidence="2" id="KW-0732">Signal</keyword>
<name>A0A2G9U447_TELCI</name>
<dbReference type="EMBL" id="KZ349428">
    <property type="protein sequence ID" value="PIO64954.1"/>
    <property type="molecule type" value="Genomic_DNA"/>
</dbReference>
<dbReference type="OrthoDB" id="5845888at2759"/>
<evidence type="ECO:0000313" key="4">
    <source>
        <dbReference type="EMBL" id="PIO64954.1"/>
    </source>
</evidence>
<evidence type="ECO:0000256" key="1">
    <source>
        <dbReference type="SAM" id="MobiDB-lite"/>
    </source>
</evidence>
<dbReference type="AlphaFoldDB" id="A0A2G9U447"/>
<protein>
    <recommendedName>
        <fullName evidence="3">SXP/RAL-2 family protein Ani s 5-like cation-binding domain-containing protein</fullName>
    </recommendedName>
</protein>
<evidence type="ECO:0000259" key="3">
    <source>
        <dbReference type="Pfam" id="PF02520"/>
    </source>
</evidence>
<accession>A0A2G9U447</accession>
<proteinExistence type="predicted"/>
<dbReference type="InterPro" id="IPR052823">
    <property type="entry name" value="SXP/RAL-2_related"/>
</dbReference>
<feature type="domain" description="SXP/RAL-2 family protein Ani s 5-like cation-binding" evidence="3">
    <location>
        <begin position="41"/>
        <end position="148"/>
    </location>
</feature>
<organism evidence="4 5">
    <name type="scientific">Teladorsagia circumcincta</name>
    <name type="common">Brown stomach worm</name>
    <name type="synonym">Ostertagia circumcincta</name>
    <dbReference type="NCBI Taxonomy" id="45464"/>
    <lineage>
        <taxon>Eukaryota</taxon>
        <taxon>Metazoa</taxon>
        <taxon>Ecdysozoa</taxon>
        <taxon>Nematoda</taxon>
        <taxon>Chromadorea</taxon>
        <taxon>Rhabditida</taxon>
        <taxon>Rhabditina</taxon>
        <taxon>Rhabditomorpha</taxon>
        <taxon>Strongyloidea</taxon>
        <taxon>Trichostrongylidae</taxon>
        <taxon>Teladorsagia</taxon>
    </lineage>
</organism>
<feature type="chain" id="PRO_5013735523" description="SXP/RAL-2 family protein Ani s 5-like cation-binding domain-containing protein" evidence="2">
    <location>
        <begin position="17"/>
        <end position="212"/>
    </location>
</feature>
<feature type="compositionally biased region" description="Basic residues" evidence="1">
    <location>
        <begin position="160"/>
        <end position="170"/>
    </location>
</feature>
<evidence type="ECO:0000256" key="2">
    <source>
        <dbReference type="SAM" id="SignalP"/>
    </source>
</evidence>
<sequence length="212" mass="24419">MKSALLFLCITGAVLSHQGHHSDHGGHGRPLPRYLNYVSDEARKEYYGILSNNDRTIAQQKQDIADWAEKYGVEKQVDEFNANMTKVKEEIKRNVTNLIDDLPSAHERFSKIMENEDQTRAERRRALDELSAQNPKLFHVLRFAIDHFKPWHGRDGHGSHGSHGRHHGGRGSHGQVTTCFCEEDEHCKLMTLKMFNMQVSCEIEPVIRNMIY</sequence>
<feature type="region of interest" description="Disordered" evidence="1">
    <location>
        <begin position="154"/>
        <end position="175"/>
    </location>
</feature>
<keyword evidence="5" id="KW-1185">Reference proteome</keyword>
<evidence type="ECO:0000313" key="5">
    <source>
        <dbReference type="Proteomes" id="UP000230423"/>
    </source>
</evidence>
<dbReference type="Pfam" id="PF02520">
    <property type="entry name" value="ANIS5_cation-bd"/>
    <property type="match status" value="1"/>
</dbReference>
<gene>
    <name evidence="4" type="ORF">TELCIR_13396</name>
</gene>
<dbReference type="InterPro" id="IPR003677">
    <property type="entry name" value="ANIS5_cation-bd"/>
</dbReference>